<dbReference type="Pfam" id="PF00106">
    <property type="entry name" value="adh_short"/>
    <property type="match status" value="1"/>
</dbReference>
<dbReference type="Gene3D" id="3.40.50.720">
    <property type="entry name" value="NAD(P)-binding Rossmann-like Domain"/>
    <property type="match status" value="1"/>
</dbReference>
<evidence type="ECO:0000256" key="4">
    <source>
        <dbReference type="ARBA" id="ARBA00022857"/>
    </source>
</evidence>
<keyword evidence="7" id="KW-1185">Reference proteome</keyword>
<dbReference type="GO" id="GO:0006729">
    <property type="term" value="P:tetrahydrobiopterin biosynthetic process"/>
    <property type="evidence" value="ECO:0007669"/>
    <property type="project" value="TreeGrafter"/>
</dbReference>
<keyword evidence="4" id="KW-0521">NADP</keyword>
<comment type="subcellular location">
    <subcellularLocation>
        <location evidence="1">Cytoplasm</location>
    </subcellularLocation>
</comment>
<evidence type="ECO:0000256" key="1">
    <source>
        <dbReference type="ARBA" id="ARBA00004496"/>
    </source>
</evidence>
<evidence type="ECO:0000256" key="5">
    <source>
        <dbReference type="ARBA" id="ARBA00023002"/>
    </source>
</evidence>
<dbReference type="EMBL" id="QJJR01000001">
    <property type="protein sequence ID" value="PXW93049.1"/>
    <property type="molecule type" value="Genomic_DNA"/>
</dbReference>
<protein>
    <submittedName>
        <fullName evidence="6">Benzil reductase ((S)-benzoin forming)</fullName>
    </submittedName>
</protein>
<dbReference type="NCBIfam" id="NF005381">
    <property type="entry name" value="PRK06924.1"/>
    <property type="match status" value="1"/>
</dbReference>
<dbReference type="InterPro" id="IPR002347">
    <property type="entry name" value="SDR_fam"/>
</dbReference>
<dbReference type="PANTHER" id="PTHR44085:SF2">
    <property type="entry name" value="SEPIAPTERIN REDUCTASE"/>
    <property type="match status" value="1"/>
</dbReference>
<dbReference type="RefSeq" id="WP_110250149.1">
    <property type="nucleotide sequence ID" value="NZ_QJJR01000001.1"/>
</dbReference>
<accession>A0A2V3WGS3</accession>
<name>A0A2V3WGS3_9BACI</name>
<evidence type="ECO:0000256" key="3">
    <source>
        <dbReference type="ARBA" id="ARBA00022490"/>
    </source>
</evidence>
<sequence>MKYAIITGVSRGLGESVAKRMLDQGVAVLGLSRSKNKELLRYSEDIGVPFYPFYVDISNHEALEDALAKINALVFKQTTEHIYLINNAATVNPIDRAEKHVIEAIKKHVDTNLTAPMITTSALLSQATKAHAQVIVMNITSGAANRSTYGWSLYGSTKAGLNRYTETVALETAERDERHKVVLFDPSIMDTNMQGSIRETNESQFKAVDTFKAYKDNDQLRDTDVVAKVIVELLADEQGLKNGETYSIHDYMD</sequence>
<keyword evidence="5" id="KW-0560">Oxidoreductase</keyword>
<dbReference type="SUPFAM" id="SSF51735">
    <property type="entry name" value="NAD(P)-binding Rossmann-fold domains"/>
    <property type="match status" value="1"/>
</dbReference>
<dbReference type="InterPro" id="IPR020904">
    <property type="entry name" value="Sc_DH/Rdtase_CS"/>
</dbReference>
<dbReference type="OrthoDB" id="9794387at2"/>
<dbReference type="AlphaFoldDB" id="A0A2V3WGS3"/>
<evidence type="ECO:0000313" key="7">
    <source>
        <dbReference type="Proteomes" id="UP000247922"/>
    </source>
</evidence>
<comment type="similarity">
    <text evidence="2">Belongs to the short-chain dehydrogenases/reductases (SDR) family.</text>
</comment>
<dbReference type="InterPro" id="IPR036291">
    <property type="entry name" value="NAD(P)-bd_dom_sf"/>
</dbReference>
<gene>
    <name evidence="6" type="ORF">DES38_101130</name>
</gene>
<organism evidence="6 7">
    <name type="scientific">Streptohalobacillus salinus</name>
    <dbReference type="NCBI Taxonomy" id="621096"/>
    <lineage>
        <taxon>Bacteria</taxon>
        <taxon>Bacillati</taxon>
        <taxon>Bacillota</taxon>
        <taxon>Bacilli</taxon>
        <taxon>Bacillales</taxon>
        <taxon>Bacillaceae</taxon>
        <taxon>Streptohalobacillus</taxon>
    </lineage>
</organism>
<reference evidence="6 7" key="1">
    <citation type="submission" date="2018-05" db="EMBL/GenBank/DDBJ databases">
        <title>Genomic Encyclopedia of Type Strains, Phase IV (KMG-IV): sequencing the most valuable type-strain genomes for metagenomic binning, comparative biology and taxonomic classification.</title>
        <authorList>
            <person name="Goeker M."/>
        </authorList>
    </citation>
    <scope>NUCLEOTIDE SEQUENCE [LARGE SCALE GENOMIC DNA]</scope>
    <source>
        <strain evidence="6 7">DSM 22440</strain>
    </source>
</reference>
<evidence type="ECO:0000256" key="2">
    <source>
        <dbReference type="ARBA" id="ARBA00006484"/>
    </source>
</evidence>
<dbReference type="PROSITE" id="PS00061">
    <property type="entry name" value="ADH_SHORT"/>
    <property type="match status" value="1"/>
</dbReference>
<dbReference type="Proteomes" id="UP000247922">
    <property type="component" value="Unassembled WGS sequence"/>
</dbReference>
<comment type="caution">
    <text evidence="6">The sequence shown here is derived from an EMBL/GenBank/DDBJ whole genome shotgun (WGS) entry which is preliminary data.</text>
</comment>
<dbReference type="GO" id="GO:0005737">
    <property type="term" value="C:cytoplasm"/>
    <property type="evidence" value="ECO:0007669"/>
    <property type="project" value="UniProtKB-SubCell"/>
</dbReference>
<dbReference type="PANTHER" id="PTHR44085">
    <property type="entry name" value="SEPIAPTERIN REDUCTASE"/>
    <property type="match status" value="1"/>
</dbReference>
<dbReference type="GO" id="GO:0004757">
    <property type="term" value="F:sepiapterin reductase (NADP+) activity"/>
    <property type="evidence" value="ECO:0007669"/>
    <property type="project" value="TreeGrafter"/>
</dbReference>
<keyword evidence="3" id="KW-0963">Cytoplasm</keyword>
<proteinExistence type="inferred from homology"/>
<evidence type="ECO:0000313" key="6">
    <source>
        <dbReference type="EMBL" id="PXW93049.1"/>
    </source>
</evidence>
<dbReference type="PRINTS" id="PR00081">
    <property type="entry name" value="GDHRDH"/>
</dbReference>
<dbReference type="InterPro" id="IPR051721">
    <property type="entry name" value="Biopterin_syn/organic_redct"/>
</dbReference>